<keyword evidence="3" id="KW-1185">Reference proteome</keyword>
<sequence>MLMCSVKTVGGLTRGSGMDEAQRAPWILYRPACSEINYKMQELTGQKCESSEQHKESGESRKSRDNDGCLHFSWIKTHLWPFMAEESLRRIASGVVAGERVNVDRAHEVGMKIVRDMEGKNVEDFKFSKKAQIITMNDSASVQVGGDELQIDPQLLFQRLIVAAQ</sequence>
<feature type="compositionally biased region" description="Basic and acidic residues" evidence="1">
    <location>
        <begin position="49"/>
        <end position="65"/>
    </location>
</feature>
<name>A0ABY7EAW7_MYAAR</name>
<accession>A0ABY7EAW7</accession>
<proteinExistence type="predicted"/>
<organism evidence="2 3">
    <name type="scientific">Mya arenaria</name>
    <name type="common">Soft-shell clam</name>
    <dbReference type="NCBI Taxonomy" id="6604"/>
    <lineage>
        <taxon>Eukaryota</taxon>
        <taxon>Metazoa</taxon>
        <taxon>Spiralia</taxon>
        <taxon>Lophotrochozoa</taxon>
        <taxon>Mollusca</taxon>
        <taxon>Bivalvia</taxon>
        <taxon>Autobranchia</taxon>
        <taxon>Heteroconchia</taxon>
        <taxon>Euheterodonta</taxon>
        <taxon>Imparidentia</taxon>
        <taxon>Neoheterodontei</taxon>
        <taxon>Myida</taxon>
        <taxon>Myoidea</taxon>
        <taxon>Myidae</taxon>
        <taxon>Mya</taxon>
    </lineage>
</organism>
<gene>
    <name evidence="2" type="ORF">MAR_017111</name>
</gene>
<dbReference type="EMBL" id="CP111017">
    <property type="protein sequence ID" value="WAR07153.1"/>
    <property type="molecule type" value="Genomic_DNA"/>
</dbReference>
<feature type="region of interest" description="Disordered" evidence="1">
    <location>
        <begin position="45"/>
        <end position="65"/>
    </location>
</feature>
<reference evidence="2" key="1">
    <citation type="submission" date="2022-11" db="EMBL/GenBank/DDBJ databases">
        <title>Centuries of genome instability and evolution in soft-shell clam transmissible cancer (bioRxiv).</title>
        <authorList>
            <person name="Hart S.F.M."/>
            <person name="Yonemitsu M.A."/>
            <person name="Giersch R.M."/>
            <person name="Beal B.F."/>
            <person name="Arriagada G."/>
            <person name="Davis B.W."/>
            <person name="Ostrander E.A."/>
            <person name="Goff S.P."/>
            <person name="Metzger M.J."/>
        </authorList>
    </citation>
    <scope>NUCLEOTIDE SEQUENCE</scope>
    <source>
        <strain evidence="2">MELC-2E11</strain>
        <tissue evidence="2">Siphon/mantle</tissue>
    </source>
</reference>
<protein>
    <submittedName>
        <fullName evidence="2">Uncharacterized protein</fullName>
    </submittedName>
</protein>
<dbReference type="Proteomes" id="UP001164746">
    <property type="component" value="Chromosome 6"/>
</dbReference>
<evidence type="ECO:0000256" key="1">
    <source>
        <dbReference type="SAM" id="MobiDB-lite"/>
    </source>
</evidence>
<evidence type="ECO:0000313" key="2">
    <source>
        <dbReference type="EMBL" id="WAR07153.1"/>
    </source>
</evidence>
<evidence type="ECO:0000313" key="3">
    <source>
        <dbReference type="Proteomes" id="UP001164746"/>
    </source>
</evidence>